<dbReference type="EMBL" id="BGPR01272288">
    <property type="protein sequence ID" value="GBN01668.1"/>
    <property type="molecule type" value="Genomic_DNA"/>
</dbReference>
<proteinExistence type="predicted"/>
<evidence type="ECO:0000256" key="1">
    <source>
        <dbReference type="SAM" id="MobiDB-lite"/>
    </source>
</evidence>
<sequence>AAARDEIIASGGSISHHHGGSA</sequence>
<feature type="region of interest" description="Disordered" evidence="1">
    <location>
        <begin position="1"/>
        <end position="22"/>
    </location>
</feature>
<gene>
    <name evidence="2" type="ORF">AVEN_11636_1</name>
</gene>
<accession>A0A4Y2KH58</accession>
<keyword evidence="3" id="KW-1185">Reference proteome</keyword>
<dbReference type="AlphaFoldDB" id="A0A4Y2KH58"/>
<evidence type="ECO:0000313" key="3">
    <source>
        <dbReference type="Proteomes" id="UP000499080"/>
    </source>
</evidence>
<reference evidence="2 3" key="1">
    <citation type="journal article" date="2019" name="Sci. Rep.">
        <title>Orb-weaving spider Araneus ventricosus genome elucidates the spidroin gene catalogue.</title>
        <authorList>
            <person name="Kono N."/>
            <person name="Nakamura H."/>
            <person name="Ohtoshi R."/>
            <person name="Moran D.A.P."/>
            <person name="Shinohara A."/>
            <person name="Yoshida Y."/>
            <person name="Fujiwara M."/>
            <person name="Mori M."/>
            <person name="Tomita M."/>
            <person name="Arakawa K."/>
        </authorList>
    </citation>
    <scope>NUCLEOTIDE SEQUENCE [LARGE SCALE GENOMIC DNA]</scope>
</reference>
<evidence type="ECO:0000313" key="2">
    <source>
        <dbReference type="EMBL" id="GBN01668.1"/>
    </source>
</evidence>
<comment type="caution">
    <text evidence="2">The sequence shown here is derived from an EMBL/GenBank/DDBJ whole genome shotgun (WGS) entry which is preliminary data.</text>
</comment>
<organism evidence="2 3">
    <name type="scientific">Araneus ventricosus</name>
    <name type="common">Orbweaver spider</name>
    <name type="synonym">Epeira ventricosa</name>
    <dbReference type="NCBI Taxonomy" id="182803"/>
    <lineage>
        <taxon>Eukaryota</taxon>
        <taxon>Metazoa</taxon>
        <taxon>Ecdysozoa</taxon>
        <taxon>Arthropoda</taxon>
        <taxon>Chelicerata</taxon>
        <taxon>Arachnida</taxon>
        <taxon>Araneae</taxon>
        <taxon>Araneomorphae</taxon>
        <taxon>Entelegynae</taxon>
        <taxon>Araneoidea</taxon>
        <taxon>Araneidae</taxon>
        <taxon>Araneus</taxon>
    </lineage>
</organism>
<feature type="non-terminal residue" evidence="2">
    <location>
        <position position="1"/>
    </location>
</feature>
<protein>
    <submittedName>
        <fullName evidence="2">Uncharacterized protein</fullName>
    </submittedName>
</protein>
<dbReference type="Proteomes" id="UP000499080">
    <property type="component" value="Unassembled WGS sequence"/>
</dbReference>
<name>A0A4Y2KH58_ARAVE</name>